<protein>
    <submittedName>
        <fullName evidence="6">TetR family transcriptional regulator</fullName>
    </submittedName>
</protein>
<dbReference type="Pfam" id="PF00440">
    <property type="entry name" value="TetR_N"/>
    <property type="match status" value="1"/>
</dbReference>
<dbReference type="AlphaFoldDB" id="A0A3N1GZW4"/>
<evidence type="ECO:0000313" key="7">
    <source>
        <dbReference type="Proteomes" id="UP000268727"/>
    </source>
</evidence>
<gene>
    <name evidence="6" type="ORF">EDD40_1110</name>
</gene>
<dbReference type="Gene3D" id="1.10.357.10">
    <property type="entry name" value="Tetracycline Repressor, domain 2"/>
    <property type="match status" value="1"/>
</dbReference>
<dbReference type="Proteomes" id="UP000268727">
    <property type="component" value="Unassembled WGS sequence"/>
</dbReference>
<dbReference type="InterPro" id="IPR050109">
    <property type="entry name" value="HTH-type_TetR-like_transc_reg"/>
</dbReference>
<evidence type="ECO:0000256" key="2">
    <source>
        <dbReference type="ARBA" id="ARBA00023125"/>
    </source>
</evidence>
<dbReference type="Pfam" id="PF13305">
    <property type="entry name" value="TetR_C_33"/>
    <property type="match status" value="1"/>
</dbReference>
<name>A0A3N1GZW4_9PSEU</name>
<dbReference type="EMBL" id="RJKM01000001">
    <property type="protein sequence ID" value="ROP35855.1"/>
    <property type="molecule type" value="Genomic_DNA"/>
</dbReference>
<dbReference type="PANTHER" id="PTHR30055:SF243">
    <property type="entry name" value="HTH-TYPE TRANSCRIPTIONAL REGULATOR RV1816"/>
    <property type="match status" value="1"/>
</dbReference>
<evidence type="ECO:0000313" key="6">
    <source>
        <dbReference type="EMBL" id="ROP35855.1"/>
    </source>
</evidence>
<dbReference type="GO" id="GO:0003700">
    <property type="term" value="F:DNA-binding transcription factor activity"/>
    <property type="evidence" value="ECO:0007669"/>
    <property type="project" value="TreeGrafter"/>
</dbReference>
<evidence type="ECO:0000256" key="3">
    <source>
        <dbReference type="ARBA" id="ARBA00023163"/>
    </source>
</evidence>
<dbReference type="PANTHER" id="PTHR30055">
    <property type="entry name" value="HTH-TYPE TRANSCRIPTIONAL REGULATOR RUTR"/>
    <property type="match status" value="1"/>
</dbReference>
<evidence type="ECO:0000259" key="5">
    <source>
        <dbReference type="PROSITE" id="PS50977"/>
    </source>
</evidence>
<dbReference type="InterPro" id="IPR036271">
    <property type="entry name" value="Tet_transcr_reg_TetR-rel_C_sf"/>
</dbReference>
<feature type="DNA-binding region" description="H-T-H motif" evidence="4">
    <location>
        <begin position="37"/>
        <end position="56"/>
    </location>
</feature>
<organism evidence="6 7">
    <name type="scientific">Saccharothrix texasensis</name>
    <dbReference type="NCBI Taxonomy" id="103734"/>
    <lineage>
        <taxon>Bacteria</taxon>
        <taxon>Bacillati</taxon>
        <taxon>Actinomycetota</taxon>
        <taxon>Actinomycetes</taxon>
        <taxon>Pseudonocardiales</taxon>
        <taxon>Pseudonocardiaceae</taxon>
        <taxon>Saccharothrix</taxon>
    </lineage>
</organism>
<dbReference type="InterPro" id="IPR009057">
    <property type="entry name" value="Homeodomain-like_sf"/>
</dbReference>
<dbReference type="InterPro" id="IPR025996">
    <property type="entry name" value="MT1864/Rv1816-like_C"/>
</dbReference>
<evidence type="ECO:0000256" key="1">
    <source>
        <dbReference type="ARBA" id="ARBA00023015"/>
    </source>
</evidence>
<keyword evidence="3" id="KW-0804">Transcription</keyword>
<proteinExistence type="predicted"/>
<dbReference type="RefSeq" id="WP_123741924.1">
    <property type="nucleotide sequence ID" value="NZ_RJKM01000001.1"/>
</dbReference>
<keyword evidence="1" id="KW-0805">Transcription regulation</keyword>
<dbReference type="OrthoDB" id="3210322at2"/>
<keyword evidence="7" id="KW-1185">Reference proteome</keyword>
<dbReference type="GO" id="GO:0000976">
    <property type="term" value="F:transcription cis-regulatory region binding"/>
    <property type="evidence" value="ECO:0007669"/>
    <property type="project" value="TreeGrafter"/>
</dbReference>
<evidence type="ECO:0000256" key="4">
    <source>
        <dbReference type="PROSITE-ProRule" id="PRU00335"/>
    </source>
</evidence>
<dbReference type="SUPFAM" id="SSF48498">
    <property type="entry name" value="Tetracyclin repressor-like, C-terminal domain"/>
    <property type="match status" value="1"/>
</dbReference>
<sequence length="238" mass="25897">MGRPTPRRRDRIRAETSSEIKTIALKHLTAGGAEAVSLRAIARDMGMTASAIYSYFDTRDDLITALIADSYASLADVMEAAGAGGPDTDPADRVLAVATAYRQWAISHPEEFRLIYGDPVAGYQAPADGAVREAEDRACAVLLRLVESGWPVPEHPAAEPYGWDDFGDAYARRVRELFPDLPPAAVALALRTWGRMHGQVALEIYGHLRSQLVDPAKLFRAEMLDLTRTLGADPVASH</sequence>
<reference evidence="6 7" key="1">
    <citation type="submission" date="2018-11" db="EMBL/GenBank/DDBJ databases">
        <title>Sequencing the genomes of 1000 actinobacteria strains.</title>
        <authorList>
            <person name="Klenk H.-P."/>
        </authorList>
    </citation>
    <scope>NUCLEOTIDE SEQUENCE [LARGE SCALE GENOMIC DNA]</scope>
    <source>
        <strain evidence="6 7">DSM 44231</strain>
    </source>
</reference>
<dbReference type="PROSITE" id="PS50977">
    <property type="entry name" value="HTH_TETR_2"/>
    <property type="match status" value="1"/>
</dbReference>
<comment type="caution">
    <text evidence="6">The sequence shown here is derived from an EMBL/GenBank/DDBJ whole genome shotgun (WGS) entry which is preliminary data.</text>
</comment>
<keyword evidence="2 4" id="KW-0238">DNA-binding</keyword>
<feature type="domain" description="HTH tetR-type" evidence="5">
    <location>
        <begin position="14"/>
        <end position="74"/>
    </location>
</feature>
<dbReference type="InterPro" id="IPR001647">
    <property type="entry name" value="HTH_TetR"/>
</dbReference>
<dbReference type="SUPFAM" id="SSF46689">
    <property type="entry name" value="Homeodomain-like"/>
    <property type="match status" value="1"/>
</dbReference>
<accession>A0A3N1GZW4</accession>